<feature type="transmembrane region" description="Helical" evidence="10">
    <location>
        <begin position="57"/>
        <end position="80"/>
    </location>
</feature>
<reference evidence="11" key="1">
    <citation type="submission" date="2020-12" db="EMBL/GenBank/DDBJ databases">
        <authorList>
            <person name="Wen X."/>
        </authorList>
    </citation>
    <scope>NUCLEOTIDE SEQUENCE</scope>
</reference>
<evidence type="ECO:0000256" key="9">
    <source>
        <dbReference type="ARBA" id="ARBA00023224"/>
    </source>
</evidence>
<evidence type="ECO:0000256" key="7">
    <source>
        <dbReference type="ARBA" id="ARBA00023136"/>
    </source>
</evidence>
<evidence type="ECO:0000256" key="6">
    <source>
        <dbReference type="ARBA" id="ARBA00022989"/>
    </source>
</evidence>
<accession>A0A8F4MYX7</accession>
<keyword evidence="6 10" id="KW-1133">Transmembrane helix</keyword>
<evidence type="ECO:0000256" key="2">
    <source>
        <dbReference type="ARBA" id="ARBA00022475"/>
    </source>
</evidence>
<keyword evidence="5" id="KW-0552">Olfaction</keyword>
<evidence type="ECO:0000256" key="10">
    <source>
        <dbReference type="SAM" id="Phobius"/>
    </source>
</evidence>
<sequence>MRVECKKHCVKKFYHAFDDFQENCAKFSNRRIKNTLKLLIQRHQAIMELFLEAKHGFLVPVTILTISVLFFGMFCVLMLYSPYYDNKRSIASIVAWGFTTFYFSYQGQSFEDLDEYLRKSLYNLNWYEWDVSNRKMLHIFFLTNTGGVQQRTTFAKVNHEYFKQNVRFLFAIANLARQLASR</sequence>
<dbReference type="EMBL" id="MW419406">
    <property type="protein sequence ID" value="QXE93267.1"/>
    <property type="molecule type" value="mRNA"/>
</dbReference>
<proteinExistence type="evidence at transcript level"/>
<dbReference type="PANTHER" id="PTHR21137:SF35">
    <property type="entry name" value="ODORANT RECEPTOR 19A-RELATED"/>
    <property type="match status" value="1"/>
</dbReference>
<evidence type="ECO:0000256" key="3">
    <source>
        <dbReference type="ARBA" id="ARBA00022606"/>
    </source>
</evidence>
<organism evidence="11">
    <name type="scientific">Eucryptorrhynchus brandti</name>
    <name type="common">Snout weevil</name>
    <dbReference type="NCBI Taxonomy" id="436910"/>
    <lineage>
        <taxon>Eukaryota</taxon>
        <taxon>Metazoa</taxon>
        <taxon>Ecdysozoa</taxon>
        <taxon>Arthropoda</taxon>
        <taxon>Hexapoda</taxon>
        <taxon>Insecta</taxon>
        <taxon>Pterygota</taxon>
        <taxon>Neoptera</taxon>
        <taxon>Endopterygota</taxon>
        <taxon>Coleoptera</taxon>
        <taxon>Polyphaga</taxon>
        <taxon>Cucujiformia</taxon>
        <taxon>Curculionidae</taxon>
        <taxon>Cryptorhynchinae</taxon>
        <taxon>Eucryptorrhynchus</taxon>
    </lineage>
</organism>
<keyword evidence="7 10" id="KW-0472">Membrane</keyword>
<name>A0A8F4MYX7_EUCBR</name>
<keyword evidence="2" id="KW-1003">Cell membrane</keyword>
<dbReference type="GO" id="GO:0005886">
    <property type="term" value="C:plasma membrane"/>
    <property type="evidence" value="ECO:0007669"/>
    <property type="project" value="UniProtKB-SubCell"/>
</dbReference>
<dbReference type="InterPro" id="IPR004117">
    <property type="entry name" value="7tm6_olfct_rcpt"/>
</dbReference>
<dbReference type="GO" id="GO:0007165">
    <property type="term" value="P:signal transduction"/>
    <property type="evidence" value="ECO:0007669"/>
    <property type="project" value="UniProtKB-KW"/>
</dbReference>
<evidence type="ECO:0000256" key="5">
    <source>
        <dbReference type="ARBA" id="ARBA00022725"/>
    </source>
</evidence>
<dbReference type="GO" id="GO:0004984">
    <property type="term" value="F:olfactory receptor activity"/>
    <property type="evidence" value="ECO:0007669"/>
    <property type="project" value="InterPro"/>
</dbReference>
<protein>
    <submittedName>
        <fullName evidence="11">Odorant receptor 41</fullName>
    </submittedName>
</protein>
<comment type="subcellular location">
    <subcellularLocation>
        <location evidence="1">Cell membrane</location>
        <topology evidence="1">Multi-pass membrane protein</topology>
    </subcellularLocation>
</comment>
<dbReference type="AlphaFoldDB" id="A0A8F4MYX7"/>
<keyword evidence="9" id="KW-0807">Transducer</keyword>
<keyword evidence="4 10" id="KW-0812">Transmembrane</keyword>
<evidence type="ECO:0000256" key="8">
    <source>
        <dbReference type="ARBA" id="ARBA00023170"/>
    </source>
</evidence>
<evidence type="ECO:0000256" key="1">
    <source>
        <dbReference type="ARBA" id="ARBA00004651"/>
    </source>
</evidence>
<dbReference type="Pfam" id="PF02949">
    <property type="entry name" value="7tm_6"/>
    <property type="match status" value="1"/>
</dbReference>
<evidence type="ECO:0000256" key="4">
    <source>
        <dbReference type="ARBA" id="ARBA00022692"/>
    </source>
</evidence>
<evidence type="ECO:0000313" key="11">
    <source>
        <dbReference type="EMBL" id="QXE93267.1"/>
    </source>
</evidence>
<keyword evidence="3" id="KW-0716">Sensory transduction</keyword>
<dbReference type="PANTHER" id="PTHR21137">
    <property type="entry name" value="ODORANT RECEPTOR"/>
    <property type="match status" value="1"/>
</dbReference>
<keyword evidence="8 11" id="KW-0675">Receptor</keyword>
<dbReference type="GO" id="GO:0005549">
    <property type="term" value="F:odorant binding"/>
    <property type="evidence" value="ECO:0007669"/>
    <property type="project" value="InterPro"/>
</dbReference>